<dbReference type="OMA" id="WESFNEL"/>
<dbReference type="RefSeq" id="XP_044557906.1">
    <property type="nucleotide sequence ID" value="XM_044712250.1"/>
</dbReference>
<evidence type="ECO:0000313" key="3">
    <source>
        <dbReference type="Proteomes" id="UP000444721"/>
    </source>
</evidence>
<comment type="caution">
    <text evidence="2">The sequence shown here is derived from an EMBL/GenBank/DDBJ whole genome shotgun (WGS) entry which is preliminary data.</text>
</comment>
<feature type="region of interest" description="Disordered" evidence="1">
    <location>
        <begin position="817"/>
        <end position="840"/>
    </location>
</feature>
<feature type="compositionally biased region" description="Low complexity" evidence="1">
    <location>
        <begin position="149"/>
        <end position="174"/>
    </location>
</feature>
<evidence type="ECO:0000313" key="2">
    <source>
        <dbReference type="EMBL" id="KAF0973193.1"/>
    </source>
</evidence>
<dbReference type="EMBL" id="VFQX01000061">
    <property type="protein sequence ID" value="KAF0973193.1"/>
    <property type="molecule type" value="Genomic_DNA"/>
</dbReference>
<gene>
    <name evidence="2" type="ORF">FDP41_008400</name>
</gene>
<dbReference type="VEuPathDB" id="AmoebaDB:NF0033600"/>
<accession>A0A6A5B1R4</accession>
<protein>
    <submittedName>
        <fullName evidence="2">Uncharacterized protein</fullName>
    </submittedName>
</protein>
<keyword evidence="3" id="KW-1185">Reference proteome</keyword>
<dbReference type="AlphaFoldDB" id="A0A6A5B1R4"/>
<dbReference type="GeneID" id="68115618"/>
<feature type="compositionally biased region" description="Polar residues" evidence="1">
    <location>
        <begin position="107"/>
        <end position="128"/>
    </location>
</feature>
<dbReference type="VEuPathDB" id="AmoebaDB:NfTy_093580"/>
<proteinExistence type="predicted"/>
<name>A0A6A5B1R4_NAEFO</name>
<feature type="compositionally biased region" description="Polar residues" evidence="1">
    <location>
        <begin position="137"/>
        <end position="148"/>
    </location>
</feature>
<feature type="region of interest" description="Disordered" evidence="1">
    <location>
        <begin position="64"/>
        <end position="178"/>
    </location>
</feature>
<feature type="compositionally biased region" description="Low complexity" evidence="1">
    <location>
        <begin position="64"/>
        <end position="106"/>
    </location>
</feature>
<dbReference type="Proteomes" id="UP000444721">
    <property type="component" value="Unassembled WGS sequence"/>
</dbReference>
<dbReference type="OrthoDB" id="10260260at2759"/>
<organism evidence="2 3">
    <name type="scientific">Naegleria fowleri</name>
    <name type="common">Brain eating amoeba</name>
    <dbReference type="NCBI Taxonomy" id="5763"/>
    <lineage>
        <taxon>Eukaryota</taxon>
        <taxon>Discoba</taxon>
        <taxon>Heterolobosea</taxon>
        <taxon>Tetramitia</taxon>
        <taxon>Eutetramitia</taxon>
        <taxon>Vahlkampfiidae</taxon>
        <taxon>Naegleria</taxon>
    </lineage>
</organism>
<dbReference type="VEuPathDB" id="AmoebaDB:FDP41_008400"/>
<evidence type="ECO:0000256" key="1">
    <source>
        <dbReference type="SAM" id="MobiDB-lite"/>
    </source>
</evidence>
<sequence length="945" mass="107620">MDSKKRGELLAPTFEKLQKFSEMITAALFAPPIHCQIYKQKLKDAQEVERMVEEDNQIVAVVKEASSPSEGASPSPSIDNNSTTTTSSNTTMNSSSNSSRTSSSSSDQNVMHNNNNGETVSTSSVTLQKDSHEEEVNSTSSPELQQQFNSTTTTPSSVNNTSSSTPQSTSTTSSLCEEDGIEKRKIEVEVDWESFNELFNTLFNEGAPEVIETILNSFLSKSCAASLIGTLISQYCKPPQNHNEKSKHVHIRDFLQQNLKKYVIKYSDDPRDVGYYKDGVIVDVVEIEVTQDEEIQWIFRDITKNLDRCTDIQQFIIDKYYVPEFERRILNEFLHPLKLQVNWDHMKYAAIDYSRAVERIYKEQSQYVLEQVYLAVSDICAFEEDDLVDALSLGLTTIAITLQPIPHSGTGEKPKKDFDIHESSKTLTLRLVLEGHDMNGMFFKDELKPIIKLAGLYNTDVTPLFKFELLSSAAQLYKVREYADLSVLKRLLARADLNWWTPTESEKGVIEKARLFINENTRKRDLKLKPGSGNQQNNDENLMNNYDDDGMQEEDGFDEDENINNPFHEEIIKGWHVIKVNKHQISQDRYMVLTDKAYWTLKYEPKTGFDPKHFKRHDICNFYFTEQGDIENTKNGAIQGLKVYLHEKRKKGIISAEDTAALVGDGRKSSIKARDSMKFTTSAAGKQFAFLQTLSYQLLQDSGIPRTRVKKKKAERPRPDRSKEVAEYASLFLPHSEEKEFDVEDIRSILTEISWCLFAIANANSKRIHPNYKVIEPFFSVKDFTVPKSKWFSPFVNMFKSPKKSTNKKREVVKLERRAGHSASHIGEPGNGDTETSSNNTVYERVTKKNPLPVGQQPLKSILKIRQEEQRISFNPNFRAVPTATSGYTPTGIIIPSGEEQKQTRRIVFKPTARVFYTGNEDDSNTGFYAVEEDLIDEEEDGQGY</sequence>
<reference evidence="2 3" key="1">
    <citation type="journal article" date="2019" name="Sci. Rep.">
        <title>Nanopore sequencing improves the draft genome of the human pathogenic amoeba Naegleria fowleri.</title>
        <authorList>
            <person name="Liechti N."/>
            <person name="Schurch N."/>
            <person name="Bruggmann R."/>
            <person name="Wittwer M."/>
        </authorList>
    </citation>
    <scope>NUCLEOTIDE SEQUENCE [LARGE SCALE GENOMIC DNA]</scope>
    <source>
        <strain evidence="2 3">ATCC 30894</strain>
    </source>
</reference>